<dbReference type="AlphaFoldDB" id="A0A8S9M592"/>
<sequence>MRPPFTSAVDVLLAEAEVDASPHFPSTNGVSLMLQLWREVQMRCSGLGRNCVE</sequence>
<gene>
    <name evidence="1" type="ORF">F2Q70_00010458</name>
</gene>
<comment type="caution">
    <text evidence="1">The sequence shown here is derived from an EMBL/GenBank/DDBJ whole genome shotgun (WGS) entry which is preliminary data.</text>
</comment>
<organism evidence="1">
    <name type="scientific">Brassica cretica</name>
    <name type="common">Mustard</name>
    <dbReference type="NCBI Taxonomy" id="69181"/>
    <lineage>
        <taxon>Eukaryota</taxon>
        <taxon>Viridiplantae</taxon>
        <taxon>Streptophyta</taxon>
        <taxon>Embryophyta</taxon>
        <taxon>Tracheophyta</taxon>
        <taxon>Spermatophyta</taxon>
        <taxon>Magnoliopsida</taxon>
        <taxon>eudicotyledons</taxon>
        <taxon>Gunneridae</taxon>
        <taxon>Pentapetalae</taxon>
        <taxon>rosids</taxon>
        <taxon>malvids</taxon>
        <taxon>Brassicales</taxon>
        <taxon>Brassicaceae</taxon>
        <taxon>Brassiceae</taxon>
        <taxon>Brassica</taxon>
    </lineage>
</organism>
<dbReference type="EMBL" id="QGKY02000089">
    <property type="protein sequence ID" value="KAF2613169.1"/>
    <property type="molecule type" value="Genomic_DNA"/>
</dbReference>
<name>A0A8S9M592_BRACR</name>
<accession>A0A8S9M592</accession>
<reference evidence="1" key="1">
    <citation type="submission" date="2019-12" db="EMBL/GenBank/DDBJ databases">
        <title>Genome sequencing and annotation of Brassica cretica.</title>
        <authorList>
            <person name="Studholme D.J."/>
            <person name="Sarris P.F."/>
        </authorList>
    </citation>
    <scope>NUCLEOTIDE SEQUENCE</scope>
    <source>
        <strain evidence="1">PFS-102/07</strain>
        <tissue evidence="1">Leaf</tissue>
    </source>
</reference>
<proteinExistence type="predicted"/>
<evidence type="ECO:0000313" key="1">
    <source>
        <dbReference type="EMBL" id="KAF2613169.1"/>
    </source>
</evidence>
<protein>
    <submittedName>
        <fullName evidence="1">Uncharacterized protein</fullName>
    </submittedName>
</protein>